<sequence length="209" mass="23873">MGSRIMHYAITTLLAQPLGLTGSREFMLGGIAPDIHPFMPGVKPKDRTHFVDRNAAGIGRINVERYIAKYRGRLQEPFYLGYLCHLLSDVVWTEMWYSAVEHLPEETRKTWLAACYQDFWRLNARLARHYALERMELGPAIPAIGLEEADYPLRHVPQLLEGLERDFTQSQDAAGEALELFADDNSQIVAYIERCADRCLTVIHERALA</sequence>
<gene>
    <name evidence="1" type="ORF">FHS18_003976</name>
</gene>
<reference evidence="1 2" key="1">
    <citation type="submission" date="2020-08" db="EMBL/GenBank/DDBJ databases">
        <title>Genomic Encyclopedia of Type Strains, Phase III (KMG-III): the genomes of soil and plant-associated and newly described type strains.</title>
        <authorList>
            <person name="Whitman W."/>
        </authorList>
    </citation>
    <scope>NUCLEOTIDE SEQUENCE [LARGE SCALE GENOMIC DNA]</scope>
    <source>
        <strain evidence="1 2">CECT 5862</strain>
    </source>
</reference>
<dbReference type="AlphaFoldDB" id="A0A7W5B044"/>
<evidence type="ECO:0008006" key="3">
    <source>
        <dbReference type="Google" id="ProtNLM"/>
    </source>
</evidence>
<dbReference type="RefSeq" id="WP_183601756.1">
    <property type="nucleotide sequence ID" value="NZ_JACHXK010000009.1"/>
</dbReference>
<protein>
    <recommendedName>
        <fullName evidence="3">Phospholipase C/D domain-containing protein</fullName>
    </recommendedName>
</protein>
<evidence type="ECO:0000313" key="2">
    <source>
        <dbReference type="Proteomes" id="UP000570361"/>
    </source>
</evidence>
<dbReference type="EMBL" id="JACHXK010000009">
    <property type="protein sequence ID" value="MBB3111908.1"/>
    <property type="molecule type" value="Genomic_DNA"/>
</dbReference>
<name>A0A7W5B044_9BACL</name>
<comment type="caution">
    <text evidence="1">The sequence shown here is derived from an EMBL/GenBank/DDBJ whole genome shotgun (WGS) entry which is preliminary data.</text>
</comment>
<accession>A0A7W5B044</accession>
<proteinExistence type="predicted"/>
<keyword evidence="2" id="KW-1185">Reference proteome</keyword>
<organism evidence="1 2">
    <name type="scientific">Paenibacillus phyllosphaerae</name>
    <dbReference type="NCBI Taxonomy" id="274593"/>
    <lineage>
        <taxon>Bacteria</taxon>
        <taxon>Bacillati</taxon>
        <taxon>Bacillota</taxon>
        <taxon>Bacilli</taxon>
        <taxon>Bacillales</taxon>
        <taxon>Paenibacillaceae</taxon>
        <taxon>Paenibacillus</taxon>
    </lineage>
</organism>
<evidence type="ECO:0000313" key="1">
    <source>
        <dbReference type="EMBL" id="MBB3111908.1"/>
    </source>
</evidence>
<dbReference type="Proteomes" id="UP000570361">
    <property type="component" value="Unassembled WGS sequence"/>
</dbReference>